<keyword evidence="3" id="KW-1185">Reference proteome</keyword>
<proteinExistence type="predicted"/>
<sequence length="173" mass="18656">MTPIDLLTDAHARIPGAVHGVLDGLDPAHLTARPDPGTNSIAWLLWHLTRVQDDHVAGVAGREQVWTAQGWARRFALPLDDADTGYQHTPEQVAVVDASAADLAGYHDAVHEHTRAYLETLSPDDLDRVVDDAWDPPVTLGVRLVSVIDDDVAHAAQAMFLRGILQRAAGTTG</sequence>
<dbReference type="SUPFAM" id="SSF109854">
    <property type="entry name" value="DinB/YfiT-like putative metalloenzymes"/>
    <property type="match status" value="1"/>
</dbReference>
<evidence type="ECO:0000259" key="1">
    <source>
        <dbReference type="Pfam" id="PF12867"/>
    </source>
</evidence>
<dbReference type="NCBIfam" id="NF047843">
    <property type="entry name" value="MST_Rv0443"/>
    <property type="match status" value="1"/>
</dbReference>
<name>A0ABV5LWI8_9ACTN</name>
<protein>
    <submittedName>
        <fullName evidence="2">DinB family protein</fullName>
    </submittedName>
</protein>
<feature type="domain" description="DinB-like" evidence="1">
    <location>
        <begin position="17"/>
        <end position="157"/>
    </location>
</feature>
<gene>
    <name evidence="2" type="ORF">ACFFVI_15925</name>
</gene>
<dbReference type="InterPro" id="IPR034660">
    <property type="entry name" value="DinB/YfiT-like"/>
</dbReference>
<dbReference type="Gene3D" id="1.20.120.450">
    <property type="entry name" value="dinb family like domain"/>
    <property type="match status" value="1"/>
</dbReference>
<evidence type="ECO:0000313" key="2">
    <source>
        <dbReference type="EMBL" id="MFB9378456.1"/>
    </source>
</evidence>
<dbReference type="RefSeq" id="WP_380136918.1">
    <property type="nucleotide sequence ID" value="NZ_JBHLUI010000008.1"/>
</dbReference>
<dbReference type="Pfam" id="PF12867">
    <property type="entry name" value="DinB_2"/>
    <property type="match status" value="1"/>
</dbReference>
<dbReference type="EMBL" id="JBHMDM010000007">
    <property type="protein sequence ID" value="MFB9378456.1"/>
    <property type="molecule type" value="Genomic_DNA"/>
</dbReference>
<dbReference type="Proteomes" id="UP001589748">
    <property type="component" value="Unassembled WGS sequence"/>
</dbReference>
<evidence type="ECO:0000313" key="3">
    <source>
        <dbReference type="Proteomes" id="UP001589748"/>
    </source>
</evidence>
<accession>A0ABV5LWI8</accession>
<organism evidence="2 3">
    <name type="scientific">Kineococcus gynurae</name>
    <dbReference type="NCBI Taxonomy" id="452979"/>
    <lineage>
        <taxon>Bacteria</taxon>
        <taxon>Bacillati</taxon>
        <taxon>Actinomycetota</taxon>
        <taxon>Actinomycetes</taxon>
        <taxon>Kineosporiales</taxon>
        <taxon>Kineosporiaceae</taxon>
        <taxon>Kineococcus</taxon>
    </lineage>
</organism>
<reference evidence="2 3" key="1">
    <citation type="submission" date="2024-09" db="EMBL/GenBank/DDBJ databases">
        <authorList>
            <person name="Sun Q."/>
            <person name="Mori K."/>
        </authorList>
    </citation>
    <scope>NUCLEOTIDE SEQUENCE [LARGE SCALE GENOMIC DNA]</scope>
    <source>
        <strain evidence="2 3">TISTR 1856</strain>
    </source>
</reference>
<comment type="caution">
    <text evidence="2">The sequence shown here is derived from an EMBL/GenBank/DDBJ whole genome shotgun (WGS) entry which is preliminary data.</text>
</comment>
<dbReference type="InterPro" id="IPR024775">
    <property type="entry name" value="DinB-like"/>
</dbReference>